<evidence type="ECO:0000259" key="6">
    <source>
        <dbReference type="Pfam" id="PF00707"/>
    </source>
</evidence>
<dbReference type="InterPro" id="IPR036788">
    <property type="entry name" value="T_IF-3_C_sf"/>
</dbReference>
<sequence>MIYGKLTLVVAHGGSIDKTYQINHRIKYPKLRVILGTGENLGVLTTQEALKVAEEHDLDVVVITENTDPPVARIVDFNKFLYAEKKKASETRGKSKQTEIKELRLSPTISGGDITQRANRAKEFLSSGNMVKVTLTMKGRQALHPEVAQDKMKQFSAQIQAFAKAEADIRRVGNTLSIIFVKK</sequence>
<evidence type="ECO:0000313" key="9">
    <source>
        <dbReference type="Proteomes" id="UP000034783"/>
    </source>
</evidence>
<dbReference type="AlphaFoldDB" id="A0A0G1JE46"/>
<dbReference type="Proteomes" id="UP000034783">
    <property type="component" value="Unassembled WGS sequence"/>
</dbReference>
<dbReference type="Gene3D" id="3.10.20.80">
    <property type="entry name" value="Translation initiation factor 3 (IF-3), N-terminal domain"/>
    <property type="match status" value="1"/>
</dbReference>
<dbReference type="PANTHER" id="PTHR10938">
    <property type="entry name" value="TRANSLATION INITIATION FACTOR IF-3"/>
    <property type="match status" value="1"/>
</dbReference>
<dbReference type="GO" id="GO:0005829">
    <property type="term" value="C:cytosol"/>
    <property type="evidence" value="ECO:0007669"/>
    <property type="project" value="TreeGrafter"/>
</dbReference>
<dbReference type="InterPro" id="IPR019815">
    <property type="entry name" value="Translation_initiation_fac_3_C"/>
</dbReference>
<dbReference type="InterPro" id="IPR019813">
    <property type="entry name" value="Translation_initiation_fac3_CS"/>
</dbReference>
<dbReference type="InterPro" id="IPR036787">
    <property type="entry name" value="T_IF-3_N_sf"/>
</dbReference>
<proteinExistence type="inferred from homology"/>
<dbReference type="Pfam" id="PF05198">
    <property type="entry name" value="IF3_N"/>
    <property type="match status" value="1"/>
</dbReference>
<reference evidence="8 9" key="1">
    <citation type="journal article" date="2015" name="Nature">
        <title>rRNA introns, odd ribosomes, and small enigmatic genomes across a large radiation of phyla.</title>
        <authorList>
            <person name="Brown C.T."/>
            <person name="Hug L.A."/>
            <person name="Thomas B.C."/>
            <person name="Sharon I."/>
            <person name="Castelle C.J."/>
            <person name="Singh A."/>
            <person name="Wilkins M.J."/>
            <person name="Williams K.H."/>
            <person name="Banfield J.F."/>
        </authorList>
    </citation>
    <scope>NUCLEOTIDE SEQUENCE [LARGE SCALE GENOMIC DNA]</scope>
</reference>
<evidence type="ECO:0000256" key="1">
    <source>
        <dbReference type="ARBA" id="ARBA00005439"/>
    </source>
</evidence>
<protein>
    <recommendedName>
        <fullName evidence="4 5">Translation initiation factor IF-3</fullName>
    </recommendedName>
</protein>
<comment type="function">
    <text evidence="5">IF-3 binds to the 30S ribosomal subunit and shifts the equilibrium between 70S ribosomes and their 50S and 30S subunits in favor of the free subunits, thus enhancing the availability of 30S subunits on which protein synthesis initiation begins.</text>
</comment>
<dbReference type="InterPro" id="IPR001288">
    <property type="entry name" value="Translation_initiation_fac_3"/>
</dbReference>
<evidence type="ECO:0000256" key="2">
    <source>
        <dbReference type="ARBA" id="ARBA00022540"/>
    </source>
</evidence>
<evidence type="ECO:0000256" key="3">
    <source>
        <dbReference type="ARBA" id="ARBA00022917"/>
    </source>
</evidence>
<comment type="caution">
    <text evidence="8">The sequence shown here is derived from an EMBL/GenBank/DDBJ whole genome shotgun (WGS) entry which is preliminary data.</text>
</comment>
<evidence type="ECO:0000313" key="8">
    <source>
        <dbReference type="EMBL" id="KKT69633.1"/>
    </source>
</evidence>
<comment type="subunit">
    <text evidence="5">Monomer.</text>
</comment>
<name>A0A0G1JE46_UNCKA</name>
<dbReference type="Gene3D" id="3.30.110.10">
    <property type="entry name" value="Translation initiation factor 3 (IF-3), C-terminal domain"/>
    <property type="match status" value="1"/>
</dbReference>
<dbReference type="GO" id="GO:0003743">
    <property type="term" value="F:translation initiation factor activity"/>
    <property type="evidence" value="ECO:0007669"/>
    <property type="project" value="UniProtKB-UniRule"/>
</dbReference>
<dbReference type="GO" id="GO:0032790">
    <property type="term" value="P:ribosome disassembly"/>
    <property type="evidence" value="ECO:0007669"/>
    <property type="project" value="TreeGrafter"/>
</dbReference>
<keyword evidence="3 5" id="KW-0648">Protein biosynthesis</keyword>
<comment type="similarity">
    <text evidence="1 5">Belongs to the IF-3 family.</text>
</comment>
<dbReference type="NCBIfam" id="TIGR00168">
    <property type="entry name" value="infC"/>
    <property type="match status" value="1"/>
</dbReference>
<evidence type="ECO:0000259" key="7">
    <source>
        <dbReference type="Pfam" id="PF05198"/>
    </source>
</evidence>
<feature type="domain" description="Translation initiation factor 3 C-terminal" evidence="6">
    <location>
        <begin position="98"/>
        <end position="182"/>
    </location>
</feature>
<evidence type="ECO:0000256" key="5">
    <source>
        <dbReference type="RuleBase" id="RU000646"/>
    </source>
</evidence>
<dbReference type="PANTHER" id="PTHR10938:SF0">
    <property type="entry name" value="TRANSLATION INITIATION FACTOR IF-3, MITOCHONDRIAL"/>
    <property type="match status" value="1"/>
</dbReference>
<gene>
    <name evidence="8" type="ORF">UW65_C0017G0014</name>
</gene>
<dbReference type="Pfam" id="PF00707">
    <property type="entry name" value="IF3_C"/>
    <property type="match status" value="1"/>
</dbReference>
<keyword evidence="2 5" id="KW-0396">Initiation factor</keyword>
<comment type="subcellular location">
    <subcellularLocation>
        <location evidence="5">Cytoplasm</location>
    </subcellularLocation>
</comment>
<organism evidence="8 9">
    <name type="scientific">candidate division WWE3 bacterium GW2011_GWB1_44_4</name>
    <dbReference type="NCBI Taxonomy" id="1619116"/>
    <lineage>
        <taxon>Bacteria</taxon>
        <taxon>Katanobacteria</taxon>
    </lineage>
</organism>
<dbReference type="GO" id="GO:0043022">
    <property type="term" value="F:ribosome binding"/>
    <property type="evidence" value="ECO:0007669"/>
    <property type="project" value="TreeGrafter"/>
</dbReference>
<dbReference type="InterPro" id="IPR019814">
    <property type="entry name" value="Translation_initiation_fac_3_N"/>
</dbReference>
<accession>A0A0G1JE46</accession>
<dbReference type="EMBL" id="LCJD01000017">
    <property type="protein sequence ID" value="KKT69633.1"/>
    <property type="molecule type" value="Genomic_DNA"/>
</dbReference>
<feature type="domain" description="Translation initiation factor 3 N-terminal" evidence="7">
    <location>
        <begin position="22"/>
        <end position="90"/>
    </location>
</feature>
<dbReference type="SUPFAM" id="SSF54364">
    <property type="entry name" value="Translation initiation factor IF3, N-terminal domain"/>
    <property type="match status" value="1"/>
</dbReference>
<dbReference type="PROSITE" id="PS00938">
    <property type="entry name" value="IF3"/>
    <property type="match status" value="1"/>
</dbReference>
<dbReference type="SUPFAM" id="SSF55200">
    <property type="entry name" value="Translation initiation factor IF3, C-terminal domain"/>
    <property type="match status" value="1"/>
</dbReference>
<dbReference type="GO" id="GO:0016020">
    <property type="term" value="C:membrane"/>
    <property type="evidence" value="ECO:0007669"/>
    <property type="project" value="TreeGrafter"/>
</dbReference>
<evidence type="ECO:0000256" key="4">
    <source>
        <dbReference type="NCBIfam" id="TIGR00168"/>
    </source>
</evidence>